<sequence length="354" mass="38557">MPDPAAPFRLAVVTPGGKDGRQAFPQGAGQPGDPGHLPVNFHAYAACTQGSYWSGDTATPEEQPVLLLIGSRMERAEALLRHLKAAGKTVVITIKETGLPQVSAHFQKFENWSAFQQLCTMADGAIATTYDTEPLYRAANPKLPVTFLPPPYPVEEWDLSSTEQSGVFIGTRQLFVTSRSHAMALALVAPVAAELNQPVSVISGRASDLPPVKRLLNKVVDYSHDWHRRFAEGAPHVRVIARQMPALEYLRTLAAHRLVFQLDQSSVPGQVAGDALICRVPCVGGNGTAERLVFPDLCGHGRTTGELLDLTRRLLTDAGFHAEMVRKAVALAREKMCFFKARRDLADFFGSLGR</sequence>
<dbReference type="AlphaFoldDB" id="A0A512M4Q6"/>
<dbReference type="RefSeq" id="WP_146849186.1">
    <property type="nucleotide sequence ID" value="NZ_BKAG01000005.1"/>
</dbReference>
<accession>A0A512M4Q6</accession>
<dbReference type="OrthoDB" id="180793at2"/>
<dbReference type="Proteomes" id="UP000321577">
    <property type="component" value="Unassembled WGS sequence"/>
</dbReference>
<evidence type="ECO:0000313" key="2">
    <source>
        <dbReference type="Proteomes" id="UP000321577"/>
    </source>
</evidence>
<comment type="caution">
    <text evidence="1">The sequence shown here is derived from an EMBL/GenBank/DDBJ whole genome shotgun (WGS) entry which is preliminary data.</text>
</comment>
<evidence type="ECO:0008006" key="3">
    <source>
        <dbReference type="Google" id="ProtNLM"/>
    </source>
</evidence>
<gene>
    <name evidence="1" type="ORF">BGE01nite_10160</name>
</gene>
<proteinExistence type="predicted"/>
<dbReference type="EMBL" id="BKAG01000005">
    <property type="protein sequence ID" value="GEP41725.1"/>
    <property type="molecule type" value="Genomic_DNA"/>
</dbReference>
<keyword evidence="2" id="KW-1185">Reference proteome</keyword>
<organism evidence="1 2">
    <name type="scientific">Brevifollis gellanilyticus</name>
    <dbReference type="NCBI Taxonomy" id="748831"/>
    <lineage>
        <taxon>Bacteria</taxon>
        <taxon>Pseudomonadati</taxon>
        <taxon>Verrucomicrobiota</taxon>
        <taxon>Verrucomicrobiia</taxon>
        <taxon>Verrucomicrobiales</taxon>
        <taxon>Verrucomicrobiaceae</taxon>
    </lineage>
</organism>
<protein>
    <recommendedName>
        <fullName evidence="3">Glycosyl transferase family 1 domain-containing protein</fullName>
    </recommendedName>
</protein>
<reference evidence="1 2" key="1">
    <citation type="submission" date="2019-07" db="EMBL/GenBank/DDBJ databases">
        <title>Whole genome shotgun sequence of Brevifollis gellanilyticus NBRC 108608.</title>
        <authorList>
            <person name="Hosoyama A."/>
            <person name="Uohara A."/>
            <person name="Ohji S."/>
            <person name="Ichikawa N."/>
        </authorList>
    </citation>
    <scope>NUCLEOTIDE SEQUENCE [LARGE SCALE GENOMIC DNA]</scope>
    <source>
        <strain evidence="1 2">NBRC 108608</strain>
    </source>
</reference>
<name>A0A512M4Q6_9BACT</name>
<evidence type="ECO:0000313" key="1">
    <source>
        <dbReference type="EMBL" id="GEP41725.1"/>
    </source>
</evidence>